<sequence length="722" mass="78493">MRIQSLMRKLAGGGMLAASLLLATPMSALACTQVYVGSSLTENGSTYVGRAEDYNPRYVKCFGIQERLENPQFRSFENDAVVGSGFEYTYQGTGYRYTYVRDIPSAWDAQDDPIAKRVYSEVGTNERGVSVSATLTTDYNDAIAAVDPLVPTGIGEYNLADFILSVADTAKDGVVKLGRVIDQHGSQDCNQIIIADNAETWIFCQLSGHQWIAWKMGSDVASVNPNMGRLQYKADLDDETSCLHSANVVKLAQDHNLLQSYDDGTPNIAKTYGKQDPGAGQNTRLAQGRAYFGAPLEEGTDYTVDSDGRVTNITDPQLTFIPGGKVDTFKALRSLAARGEQTEKLNANTNSKLYAIGNNRNVENHIFEIRAGKSADIATIHWEALSRAEFSVFLPIYSALLTEVPSEYYPAWDTVTADHQGKAKEDSVEKAMEEEPGKNLDYVLMDINTLAYNNRSTLASGVRTYLDALQKEIIAQHAEADKQMSATPEDEREAFANELFAQVTSEAYNKLKPLLNEMRAHLKGASAAEPFVPSDLNAETGTMKTPLAYFVAPAPKPQSATITISAQPTSATYELGDKTTPLTVEAQALAADGTDLSEDLLYQWYRRDNSGDFVPVEGAHEKTLAVSSEKEGTEVYRVELSLPMPVAAGTNPTDAENAIDSTTVVSEEATITVLPKKQPRRNYRRAHLAQTGDAALISACLANGAGILLAGAGAVMVARKRR</sequence>
<keyword evidence="3" id="KW-0378">Hydrolase</keyword>
<feature type="transmembrane region" description="Helical" evidence="1">
    <location>
        <begin position="694"/>
        <end position="718"/>
    </location>
</feature>
<dbReference type="EC" id="3.4.13.-" evidence="3"/>
<comment type="caution">
    <text evidence="3">The sequence shown here is derived from an EMBL/GenBank/DDBJ whole genome shotgun (WGS) entry which is preliminary data.</text>
</comment>
<dbReference type="EMBL" id="JAIMFO010000005">
    <property type="protein sequence ID" value="MBY4797502.1"/>
    <property type="molecule type" value="Genomic_DNA"/>
</dbReference>
<keyword evidence="1" id="KW-0812">Transmembrane</keyword>
<dbReference type="PANTHER" id="PTHR12994">
    <property type="entry name" value="SECERNIN"/>
    <property type="match status" value="1"/>
</dbReference>
<gene>
    <name evidence="3" type="ORF">K6V98_03910</name>
</gene>
<dbReference type="PANTHER" id="PTHR12994:SF17">
    <property type="entry name" value="LD30995P"/>
    <property type="match status" value="1"/>
</dbReference>
<dbReference type="Pfam" id="PF03577">
    <property type="entry name" value="Peptidase_C69"/>
    <property type="match status" value="2"/>
</dbReference>
<keyword evidence="1" id="KW-0472">Membrane</keyword>
<keyword evidence="3" id="KW-0645">Protease</keyword>
<evidence type="ECO:0000313" key="4">
    <source>
        <dbReference type="Proteomes" id="UP000700908"/>
    </source>
</evidence>
<name>A0ABS7MJF8_9ACTN</name>
<organism evidence="3 4">
    <name type="scientific">Collinsella ureilytica</name>
    <dbReference type="NCBI Taxonomy" id="2869515"/>
    <lineage>
        <taxon>Bacteria</taxon>
        <taxon>Bacillati</taxon>
        <taxon>Actinomycetota</taxon>
        <taxon>Coriobacteriia</taxon>
        <taxon>Coriobacteriales</taxon>
        <taxon>Coriobacteriaceae</taxon>
        <taxon>Collinsella</taxon>
    </lineage>
</organism>
<keyword evidence="4" id="KW-1185">Reference proteome</keyword>
<proteinExistence type="predicted"/>
<feature type="chain" id="PRO_5046504579" evidence="2">
    <location>
        <begin position="31"/>
        <end position="722"/>
    </location>
</feature>
<keyword evidence="1" id="KW-1133">Transmembrane helix</keyword>
<dbReference type="InterPro" id="IPR005322">
    <property type="entry name" value="Peptidase_C69"/>
</dbReference>
<evidence type="ECO:0000313" key="3">
    <source>
        <dbReference type="EMBL" id="MBY4797502.1"/>
    </source>
</evidence>
<reference evidence="3 4" key="1">
    <citation type="submission" date="2021-08" db="EMBL/GenBank/DDBJ databases">
        <title>Collinsella faecalis sp. nov. isolated from swine faeces.</title>
        <authorList>
            <person name="Oh B.S."/>
            <person name="Lee J.H."/>
        </authorList>
    </citation>
    <scope>NUCLEOTIDE SEQUENCE [LARGE SCALE GENOMIC DNA]</scope>
    <source>
        <strain evidence="3 4">AGMB00827</strain>
    </source>
</reference>
<keyword evidence="2" id="KW-0732">Signal</keyword>
<feature type="signal peptide" evidence="2">
    <location>
        <begin position="1"/>
        <end position="30"/>
    </location>
</feature>
<dbReference type="Proteomes" id="UP000700908">
    <property type="component" value="Unassembled WGS sequence"/>
</dbReference>
<accession>A0ABS7MJF8</accession>
<evidence type="ECO:0000256" key="1">
    <source>
        <dbReference type="SAM" id="Phobius"/>
    </source>
</evidence>
<evidence type="ECO:0000256" key="2">
    <source>
        <dbReference type="SAM" id="SignalP"/>
    </source>
</evidence>
<dbReference type="RefSeq" id="WP_222199217.1">
    <property type="nucleotide sequence ID" value="NZ_JAIMFO010000005.1"/>
</dbReference>
<dbReference type="GO" id="GO:0016805">
    <property type="term" value="F:dipeptidase activity"/>
    <property type="evidence" value="ECO:0007669"/>
    <property type="project" value="UniProtKB-KW"/>
</dbReference>
<dbReference type="PROSITE" id="PS51257">
    <property type="entry name" value="PROKAR_LIPOPROTEIN"/>
    <property type="match status" value="1"/>
</dbReference>
<keyword evidence="3" id="KW-0224">Dipeptidase</keyword>
<protein>
    <submittedName>
        <fullName evidence="3">C69 family dipeptidase</fullName>
        <ecNumber evidence="3">3.4.13.-</ecNumber>
    </submittedName>
</protein>